<dbReference type="Proteomes" id="UP000009138">
    <property type="component" value="Unassembled WGS sequence"/>
</dbReference>
<reference evidence="1 2" key="1">
    <citation type="journal article" date="2009" name="PLoS Genet.">
        <title>Genomic analysis of the basal lineage fungus Rhizopus oryzae reveals a whole-genome duplication.</title>
        <authorList>
            <person name="Ma L.-J."/>
            <person name="Ibrahim A.S."/>
            <person name="Skory C."/>
            <person name="Grabherr M.G."/>
            <person name="Burger G."/>
            <person name="Butler M."/>
            <person name="Elias M."/>
            <person name="Idnurm A."/>
            <person name="Lang B.F."/>
            <person name="Sone T."/>
            <person name="Abe A."/>
            <person name="Calvo S.E."/>
            <person name="Corrochano L.M."/>
            <person name="Engels R."/>
            <person name="Fu J."/>
            <person name="Hansberg W."/>
            <person name="Kim J.-M."/>
            <person name="Kodira C.D."/>
            <person name="Koehrsen M.J."/>
            <person name="Liu B."/>
            <person name="Miranda-Saavedra D."/>
            <person name="O'Leary S."/>
            <person name="Ortiz-Castellanos L."/>
            <person name="Poulter R."/>
            <person name="Rodriguez-Romero J."/>
            <person name="Ruiz-Herrera J."/>
            <person name="Shen Y.-Q."/>
            <person name="Zeng Q."/>
            <person name="Galagan J."/>
            <person name="Birren B.W."/>
            <person name="Cuomo C.A."/>
            <person name="Wickes B.L."/>
        </authorList>
    </citation>
    <scope>NUCLEOTIDE SEQUENCE [LARGE SCALE GENOMIC DNA]</scope>
    <source>
        <strain evidence="2">RA 99-880 / ATCC MYA-4621 / FGSC 9543 / NRRL 43880</strain>
    </source>
</reference>
<evidence type="ECO:0000313" key="1">
    <source>
        <dbReference type="EMBL" id="EIE82489.1"/>
    </source>
</evidence>
<protein>
    <submittedName>
        <fullName evidence="1">Uncharacterized protein</fullName>
    </submittedName>
</protein>
<proteinExistence type="predicted"/>
<dbReference type="EMBL" id="CH476736">
    <property type="protein sequence ID" value="EIE82489.1"/>
    <property type="molecule type" value="Genomic_DNA"/>
</dbReference>
<dbReference type="GeneID" id="93614165"/>
<gene>
    <name evidence="1" type="ORF">RO3G_07194</name>
</gene>
<name>I1C209_RHIO9</name>
<accession>I1C209</accession>
<dbReference type="RefSeq" id="XP_067517885.1">
    <property type="nucleotide sequence ID" value="XM_067661784.1"/>
</dbReference>
<dbReference type="VEuPathDB" id="FungiDB:RO3G_07194"/>
<dbReference type="AlphaFoldDB" id="I1C209"/>
<dbReference type="InParanoid" id="I1C209"/>
<organism evidence="1 2">
    <name type="scientific">Rhizopus delemar (strain RA 99-880 / ATCC MYA-4621 / FGSC 9543 / NRRL 43880)</name>
    <name type="common">Mucormycosis agent</name>
    <name type="synonym">Rhizopus arrhizus var. delemar</name>
    <dbReference type="NCBI Taxonomy" id="246409"/>
    <lineage>
        <taxon>Eukaryota</taxon>
        <taxon>Fungi</taxon>
        <taxon>Fungi incertae sedis</taxon>
        <taxon>Mucoromycota</taxon>
        <taxon>Mucoromycotina</taxon>
        <taxon>Mucoromycetes</taxon>
        <taxon>Mucorales</taxon>
        <taxon>Mucorineae</taxon>
        <taxon>Rhizopodaceae</taxon>
        <taxon>Rhizopus</taxon>
    </lineage>
</organism>
<evidence type="ECO:0000313" key="2">
    <source>
        <dbReference type="Proteomes" id="UP000009138"/>
    </source>
</evidence>
<keyword evidence="2" id="KW-1185">Reference proteome</keyword>
<sequence>MAESICETNTELKIIQNLMSIDETMNTIIDIDRDESKTLTIDFICLKDPSNAVDKE</sequence>